<dbReference type="Proteomes" id="UP000199077">
    <property type="component" value="Chromosome I"/>
</dbReference>
<reference evidence="2" key="1">
    <citation type="submission" date="2016-10" db="EMBL/GenBank/DDBJ databases">
        <authorList>
            <person name="Varghese N."/>
            <person name="Submissions S."/>
        </authorList>
    </citation>
    <scope>NUCLEOTIDE SEQUENCE [LARGE SCALE GENOMIC DNA]</scope>
    <source>
        <strain evidence="2">DSM 22329</strain>
    </source>
</reference>
<organism evidence="1 2">
    <name type="scientific">Pedococcus dokdonensis</name>
    <dbReference type="NCBI Taxonomy" id="443156"/>
    <lineage>
        <taxon>Bacteria</taxon>
        <taxon>Bacillati</taxon>
        <taxon>Actinomycetota</taxon>
        <taxon>Actinomycetes</taxon>
        <taxon>Micrococcales</taxon>
        <taxon>Intrasporangiaceae</taxon>
        <taxon>Pedococcus</taxon>
    </lineage>
</organism>
<accession>A0A1H0TME1</accession>
<evidence type="ECO:0000313" key="2">
    <source>
        <dbReference type="Proteomes" id="UP000199077"/>
    </source>
</evidence>
<sequence length="168" mass="18421">MTVIERLYDNAWYVANASPTARDLLAADVTRAWMEREAALEDARRATTVADLNPARSALALSLGNSRQAGYDRARARAAEAARCTDIVLGHAFTVKRDLHPSGAMGVEISSCTLLRRASLTATGRGETWHALLFDPQGRNHEAFPTTLGTDPWDAFHRACEWIVSGRI</sequence>
<proteinExistence type="predicted"/>
<dbReference type="AlphaFoldDB" id="A0A1H0TME1"/>
<dbReference type="RefSeq" id="WP_091786842.1">
    <property type="nucleotide sequence ID" value="NZ_LT629711.1"/>
</dbReference>
<dbReference type="EMBL" id="LT629711">
    <property type="protein sequence ID" value="SDP55159.1"/>
    <property type="molecule type" value="Genomic_DNA"/>
</dbReference>
<name>A0A1H0TME1_9MICO</name>
<evidence type="ECO:0000313" key="1">
    <source>
        <dbReference type="EMBL" id="SDP55159.1"/>
    </source>
</evidence>
<keyword evidence="2" id="KW-1185">Reference proteome</keyword>
<gene>
    <name evidence="1" type="ORF">SAMN04489867_2888</name>
</gene>
<dbReference type="OrthoDB" id="4867531at2"/>
<protein>
    <submittedName>
        <fullName evidence="1">Uncharacterized protein</fullName>
    </submittedName>
</protein>